<accession>A0ABQ5FHK4</accession>
<gene>
    <name evidence="2" type="ORF">Tco_1006295</name>
</gene>
<evidence type="ECO:0000313" key="3">
    <source>
        <dbReference type="Proteomes" id="UP001151760"/>
    </source>
</evidence>
<feature type="region of interest" description="Disordered" evidence="1">
    <location>
        <begin position="61"/>
        <end position="104"/>
    </location>
</feature>
<evidence type="ECO:0000313" key="2">
    <source>
        <dbReference type="EMBL" id="GJT62762.1"/>
    </source>
</evidence>
<evidence type="ECO:0000256" key="1">
    <source>
        <dbReference type="SAM" id="MobiDB-lite"/>
    </source>
</evidence>
<comment type="caution">
    <text evidence="2">The sequence shown here is derived from an EMBL/GenBank/DDBJ whole genome shotgun (WGS) entry which is preliminary data.</text>
</comment>
<name>A0ABQ5FHK4_9ASTR</name>
<keyword evidence="3" id="KW-1185">Reference proteome</keyword>
<evidence type="ECO:0008006" key="4">
    <source>
        <dbReference type="Google" id="ProtNLM"/>
    </source>
</evidence>
<sequence>MSPEAYNIGDWRKEAIWGILAQVPNKCHLPHNGPGGTQRRAKWGNSQRNGSLCLVRVEPPGHFKKRLSKKNNLKNKNGGNGNAKDGGLAVGNAEKRGNAPGIPL</sequence>
<organism evidence="2 3">
    <name type="scientific">Tanacetum coccineum</name>
    <dbReference type="NCBI Taxonomy" id="301880"/>
    <lineage>
        <taxon>Eukaryota</taxon>
        <taxon>Viridiplantae</taxon>
        <taxon>Streptophyta</taxon>
        <taxon>Embryophyta</taxon>
        <taxon>Tracheophyta</taxon>
        <taxon>Spermatophyta</taxon>
        <taxon>Magnoliopsida</taxon>
        <taxon>eudicotyledons</taxon>
        <taxon>Gunneridae</taxon>
        <taxon>Pentapetalae</taxon>
        <taxon>asterids</taxon>
        <taxon>campanulids</taxon>
        <taxon>Asterales</taxon>
        <taxon>Asteraceae</taxon>
        <taxon>Asteroideae</taxon>
        <taxon>Anthemideae</taxon>
        <taxon>Anthemidinae</taxon>
        <taxon>Tanacetum</taxon>
    </lineage>
</organism>
<feature type="compositionally biased region" description="Basic residues" evidence="1">
    <location>
        <begin position="62"/>
        <end position="73"/>
    </location>
</feature>
<dbReference type="Proteomes" id="UP001151760">
    <property type="component" value="Unassembled WGS sequence"/>
</dbReference>
<reference evidence="2" key="2">
    <citation type="submission" date="2022-01" db="EMBL/GenBank/DDBJ databases">
        <authorList>
            <person name="Yamashiro T."/>
            <person name="Shiraishi A."/>
            <person name="Satake H."/>
            <person name="Nakayama K."/>
        </authorList>
    </citation>
    <scope>NUCLEOTIDE SEQUENCE</scope>
</reference>
<reference evidence="2" key="1">
    <citation type="journal article" date="2022" name="Int. J. Mol. Sci.">
        <title>Draft Genome of Tanacetum Coccineum: Genomic Comparison of Closely Related Tanacetum-Family Plants.</title>
        <authorList>
            <person name="Yamashiro T."/>
            <person name="Shiraishi A."/>
            <person name="Nakayama K."/>
            <person name="Satake H."/>
        </authorList>
    </citation>
    <scope>NUCLEOTIDE SEQUENCE</scope>
</reference>
<feature type="compositionally biased region" description="Low complexity" evidence="1">
    <location>
        <begin position="74"/>
        <end position="87"/>
    </location>
</feature>
<proteinExistence type="predicted"/>
<protein>
    <recommendedName>
        <fullName evidence="4">Ribosomal protein L2</fullName>
    </recommendedName>
</protein>
<dbReference type="EMBL" id="BQNB010017403">
    <property type="protein sequence ID" value="GJT62762.1"/>
    <property type="molecule type" value="Genomic_DNA"/>
</dbReference>